<dbReference type="SUPFAM" id="SSF81606">
    <property type="entry name" value="PP2C-like"/>
    <property type="match status" value="1"/>
</dbReference>
<keyword evidence="2" id="KW-0472">Membrane</keyword>
<feature type="transmembrane region" description="Helical" evidence="2">
    <location>
        <begin position="205"/>
        <end position="223"/>
    </location>
</feature>
<feature type="transmembrane region" description="Helical" evidence="2">
    <location>
        <begin position="96"/>
        <end position="116"/>
    </location>
</feature>
<feature type="transmembrane region" description="Helical" evidence="2">
    <location>
        <begin position="6"/>
        <end position="23"/>
    </location>
</feature>
<dbReference type="PANTHER" id="PTHR43156:SF2">
    <property type="entry name" value="STAGE II SPORULATION PROTEIN E"/>
    <property type="match status" value="1"/>
</dbReference>
<evidence type="ECO:0000313" key="4">
    <source>
        <dbReference type="EMBL" id="PJZ68084.1"/>
    </source>
</evidence>
<dbReference type="Gene3D" id="3.60.40.10">
    <property type="entry name" value="PPM-type phosphatase domain"/>
    <property type="match status" value="1"/>
</dbReference>
<dbReference type="RefSeq" id="WP_100715492.1">
    <property type="nucleotide sequence ID" value="NZ_NPDY01000035.1"/>
</dbReference>
<dbReference type="EMBL" id="NPDZ01000001">
    <property type="protein sequence ID" value="PJZ75070.1"/>
    <property type="molecule type" value="Genomic_DNA"/>
</dbReference>
<keyword evidence="6" id="KW-1185">Reference proteome</keyword>
<protein>
    <submittedName>
        <fullName evidence="5">Serine/threonine protein phosphatase</fullName>
    </submittedName>
</protein>
<dbReference type="InterPro" id="IPR036457">
    <property type="entry name" value="PPM-type-like_dom_sf"/>
</dbReference>
<sequence length="581" mass="66776">MNHYLFLPITALITNTLLVTYVFARRFRSAVIADFLRFAFFLDLWLLAYILYWGMLPAEWMTPIFKLTCFTWIPAGLLYLEVVFRFLNRKSKVLLPFFRFVILFSILVTTVTDWVIKGSVLYDWGYELDPGWFFVPMSLLAVSAPAYTGLFLLIRERFRTKQEHIKSQLDFWIVGTVIAFSLSMYTELLNLDQNGRYLFPPLTPVAVTIQTFFIFIAITRFGFLNISMERIAIELFRDIQDGIILTKEDGEFFYANQAAISLIPSYLAKASHFHPGEHFLNYSEADVLPKEYALAGKTQPEFIELTKSRIRISESESGILYLLHDVTERKSNQEKIVQLYSQIVTDLEIARVTQSSIITQKFPERDRFKLYSFFQPIDKVGGDMLRVIEHPSGRVDILFADVSGHGIASAMVGGMLSITFQVVSQKSLSPKESLEEIHSILSKMVLHHHISAIYVSYYPEENRIDYSYAGHHPILILRDGKLIPLQGEGRILLAIEETYLNNYSAQVKPSDRVIFYSDGFFEVRDQEGDILGYSAFYNWLQTIVHKDTPTMLEAAIHKSLEFGNGKTNDDLAMLAMEIRPA</sequence>
<keyword evidence="1" id="KW-0378">Hydrolase</keyword>
<dbReference type="Proteomes" id="UP000231962">
    <property type="component" value="Unassembled WGS sequence"/>
</dbReference>
<dbReference type="InterPro" id="IPR001932">
    <property type="entry name" value="PPM-type_phosphatase-like_dom"/>
</dbReference>
<feature type="transmembrane region" description="Helical" evidence="2">
    <location>
        <begin position="35"/>
        <end position="52"/>
    </location>
</feature>
<evidence type="ECO:0000313" key="7">
    <source>
        <dbReference type="Proteomes" id="UP000231990"/>
    </source>
</evidence>
<proteinExistence type="predicted"/>
<dbReference type="OrthoDB" id="305353at2"/>
<feature type="transmembrane region" description="Helical" evidence="2">
    <location>
        <begin position="169"/>
        <end position="185"/>
    </location>
</feature>
<dbReference type="PANTHER" id="PTHR43156">
    <property type="entry name" value="STAGE II SPORULATION PROTEIN E-RELATED"/>
    <property type="match status" value="1"/>
</dbReference>
<evidence type="ECO:0000313" key="5">
    <source>
        <dbReference type="EMBL" id="PJZ75070.1"/>
    </source>
</evidence>
<evidence type="ECO:0000313" key="6">
    <source>
        <dbReference type="Proteomes" id="UP000231962"/>
    </source>
</evidence>
<dbReference type="InterPro" id="IPR052016">
    <property type="entry name" value="Bact_Sigma-Reg"/>
</dbReference>
<organism evidence="5 7">
    <name type="scientific">Leptospira perolatii</name>
    <dbReference type="NCBI Taxonomy" id="2023191"/>
    <lineage>
        <taxon>Bacteria</taxon>
        <taxon>Pseudomonadati</taxon>
        <taxon>Spirochaetota</taxon>
        <taxon>Spirochaetia</taxon>
        <taxon>Leptospirales</taxon>
        <taxon>Leptospiraceae</taxon>
        <taxon>Leptospira</taxon>
    </lineage>
</organism>
<keyword evidence="2" id="KW-0812">Transmembrane</keyword>
<name>A0A2M9ZSL7_9LEPT</name>
<dbReference type="SMART" id="SM00331">
    <property type="entry name" value="PP2C_SIG"/>
    <property type="match status" value="1"/>
</dbReference>
<dbReference type="Pfam" id="PF07228">
    <property type="entry name" value="SpoIIE"/>
    <property type="match status" value="1"/>
</dbReference>
<reference evidence="6 7" key="1">
    <citation type="submission" date="2017-07" db="EMBL/GenBank/DDBJ databases">
        <title>Leptospira spp. isolated from tropical soils.</title>
        <authorList>
            <person name="Thibeaux R."/>
            <person name="Iraola G."/>
            <person name="Ferres I."/>
            <person name="Bierque E."/>
            <person name="Girault D."/>
            <person name="Soupe-Gilbert M.-E."/>
            <person name="Picardeau M."/>
            <person name="Goarant C."/>
        </authorList>
    </citation>
    <scope>NUCLEOTIDE SEQUENCE [LARGE SCALE GENOMIC DNA]</scope>
    <source>
        <strain evidence="5 7">FH1-B-B1</strain>
        <strain evidence="4 6">FH1-B-C1</strain>
    </source>
</reference>
<comment type="caution">
    <text evidence="5">The sequence shown here is derived from an EMBL/GenBank/DDBJ whole genome shotgun (WGS) entry which is preliminary data.</text>
</comment>
<accession>A0A2M9ZSL7</accession>
<dbReference type="Proteomes" id="UP000231990">
    <property type="component" value="Unassembled WGS sequence"/>
</dbReference>
<evidence type="ECO:0000256" key="2">
    <source>
        <dbReference type="SAM" id="Phobius"/>
    </source>
</evidence>
<dbReference type="GO" id="GO:0016791">
    <property type="term" value="F:phosphatase activity"/>
    <property type="evidence" value="ECO:0007669"/>
    <property type="project" value="TreeGrafter"/>
</dbReference>
<feature type="transmembrane region" description="Helical" evidence="2">
    <location>
        <begin position="64"/>
        <end position="84"/>
    </location>
</feature>
<feature type="domain" description="PPM-type phosphatase" evidence="3">
    <location>
        <begin position="365"/>
        <end position="578"/>
    </location>
</feature>
<evidence type="ECO:0000259" key="3">
    <source>
        <dbReference type="SMART" id="SM00331"/>
    </source>
</evidence>
<evidence type="ECO:0000256" key="1">
    <source>
        <dbReference type="ARBA" id="ARBA00022801"/>
    </source>
</evidence>
<keyword evidence="2" id="KW-1133">Transmembrane helix</keyword>
<gene>
    <name evidence="4" type="ORF">CH360_18000</name>
    <name evidence="5" type="ORF">CH373_03370</name>
</gene>
<feature type="transmembrane region" description="Helical" evidence="2">
    <location>
        <begin position="131"/>
        <end position="154"/>
    </location>
</feature>
<dbReference type="AlphaFoldDB" id="A0A2M9ZSL7"/>
<dbReference type="EMBL" id="NPDY01000035">
    <property type="protein sequence ID" value="PJZ68084.1"/>
    <property type="molecule type" value="Genomic_DNA"/>
</dbReference>